<protein>
    <recommendedName>
        <fullName evidence="3">CRISPR system Cms protein Csm2</fullName>
    </recommendedName>
    <alternativeName>
        <fullName evidence="6">CRISPR type III A-associated protein Csm2</fullName>
    </alternativeName>
</protein>
<evidence type="ECO:0000256" key="6">
    <source>
        <dbReference type="ARBA" id="ARBA00031723"/>
    </source>
</evidence>
<dbReference type="NCBIfam" id="TIGR01870">
    <property type="entry name" value="cas_TM1810_Csm2"/>
    <property type="match status" value="1"/>
</dbReference>
<keyword evidence="5" id="KW-0051">Antiviral defense</keyword>
<dbReference type="AlphaFoldDB" id="A0A3E4LRV8"/>
<dbReference type="EMBL" id="QSQN01000015">
    <property type="protein sequence ID" value="RGK40241.1"/>
    <property type="molecule type" value="Genomic_DNA"/>
</dbReference>
<dbReference type="RefSeq" id="WP_117688106.1">
    <property type="nucleotide sequence ID" value="NZ_CAUBJD010000044.1"/>
</dbReference>
<dbReference type="Pfam" id="PF03750">
    <property type="entry name" value="Csm2_III-A"/>
    <property type="match status" value="1"/>
</dbReference>
<organism evidence="7 8">
    <name type="scientific">[Ruminococcus] lactaris</name>
    <dbReference type="NCBI Taxonomy" id="46228"/>
    <lineage>
        <taxon>Bacteria</taxon>
        <taxon>Bacillati</taxon>
        <taxon>Bacillota</taxon>
        <taxon>Clostridia</taxon>
        <taxon>Lachnospirales</taxon>
        <taxon>Lachnospiraceae</taxon>
        <taxon>Mediterraneibacter</taxon>
    </lineage>
</organism>
<keyword evidence="4" id="KW-0694">RNA-binding</keyword>
<reference evidence="7 8" key="1">
    <citation type="submission" date="2018-08" db="EMBL/GenBank/DDBJ databases">
        <title>A genome reference for cultivated species of the human gut microbiota.</title>
        <authorList>
            <person name="Zou Y."/>
            <person name="Xue W."/>
            <person name="Luo G."/>
        </authorList>
    </citation>
    <scope>NUCLEOTIDE SEQUENCE [LARGE SCALE GENOMIC DNA]</scope>
    <source>
        <strain evidence="7 8">TF11-7</strain>
    </source>
</reference>
<name>A0A3E4LRV8_9FIRM</name>
<dbReference type="InterPro" id="IPR010149">
    <property type="entry name" value="CRISPR-assoc_prot_Csm2_III-A"/>
</dbReference>
<dbReference type="GO" id="GO:0051607">
    <property type="term" value="P:defense response to virus"/>
    <property type="evidence" value="ECO:0007669"/>
    <property type="project" value="UniProtKB-KW"/>
</dbReference>
<sequence length="132" mass="15274">MKLTEETYINLAEKVINELSRSKKIVRGREQPIKLITTSKIRNLLAIMMDIKNDILESGTETLTPELAGRIQYLKVRMIYEAGRDESVKEFLRISQLIGCVDKSGTSRKNYLLITRYMEALVAFRKFRGDDE</sequence>
<evidence type="ECO:0000256" key="5">
    <source>
        <dbReference type="ARBA" id="ARBA00023118"/>
    </source>
</evidence>
<dbReference type="Proteomes" id="UP000260793">
    <property type="component" value="Unassembled WGS sequence"/>
</dbReference>
<comment type="similarity">
    <text evidence="2">Belongs to the CRISPR-associated Csm2 family.</text>
</comment>
<proteinExistence type="inferred from homology"/>
<evidence type="ECO:0000256" key="3">
    <source>
        <dbReference type="ARBA" id="ARBA00016118"/>
    </source>
</evidence>
<accession>A0A3E4LRV8</accession>
<gene>
    <name evidence="7" type="primary">csm2</name>
    <name evidence="7" type="ORF">DXD17_07100</name>
</gene>
<dbReference type="GO" id="GO:0003723">
    <property type="term" value="F:RNA binding"/>
    <property type="evidence" value="ECO:0007669"/>
    <property type="project" value="UniProtKB-KW"/>
</dbReference>
<evidence type="ECO:0000256" key="1">
    <source>
        <dbReference type="ARBA" id="ARBA00003640"/>
    </source>
</evidence>
<evidence type="ECO:0000256" key="2">
    <source>
        <dbReference type="ARBA" id="ARBA00006896"/>
    </source>
</evidence>
<comment type="function">
    <text evidence="1">This subunit may be involved in monitoring complementarity of crRNA and target RNA.</text>
</comment>
<evidence type="ECO:0000256" key="4">
    <source>
        <dbReference type="ARBA" id="ARBA00022884"/>
    </source>
</evidence>
<evidence type="ECO:0000313" key="8">
    <source>
        <dbReference type="Proteomes" id="UP000260793"/>
    </source>
</evidence>
<evidence type="ECO:0000313" key="7">
    <source>
        <dbReference type="EMBL" id="RGK40241.1"/>
    </source>
</evidence>
<comment type="caution">
    <text evidence="7">The sequence shown here is derived from an EMBL/GenBank/DDBJ whole genome shotgun (WGS) entry which is preliminary data.</text>
</comment>